<evidence type="ECO:0000256" key="6">
    <source>
        <dbReference type="ARBA" id="ARBA00023295"/>
    </source>
</evidence>
<dbReference type="PANTHER" id="PTHR45708">
    <property type="entry name" value="ENDOCHITINASE"/>
    <property type="match status" value="1"/>
</dbReference>
<dbReference type="InterPro" id="IPR001579">
    <property type="entry name" value="Glyco_hydro_18_chit_AS"/>
</dbReference>
<evidence type="ECO:0000313" key="12">
    <source>
        <dbReference type="EMBL" id="KAF9941163.1"/>
    </source>
</evidence>
<dbReference type="GO" id="GO:0006032">
    <property type="term" value="P:chitin catabolic process"/>
    <property type="evidence" value="ECO:0007669"/>
    <property type="project" value="UniProtKB-KW"/>
</dbReference>
<dbReference type="Gene3D" id="3.20.20.80">
    <property type="entry name" value="Glycosidases"/>
    <property type="match status" value="1"/>
</dbReference>
<dbReference type="AlphaFoldDB" id="A0A9P6INC5"/>
<name>A0A9P6INC5_9FUNG</name>
<dbReference type="GO" id="GO:0008843">
    <property type="term" value="F:endochitinase activity"/>
    <property type="evidence" value="ECO:0007669"/>
    <property type="project" value="UniProtKB-EC"/>
</dbReference>
<keyword evidence="13" id="KW-1185">Reference proteome</keyword>
<keyword evidence="4" id="KW-0146">Chitin degradation</keyword>
<reference evidence="12" key="1">
    <citation type="journal article" date="2020" name="Fungal Divers.">
        <title>Resolving the Mortierellaceae phylogeny through synthesis of multi-gene phylogenetics and phylogenomics.</title>
        <authorList>
            <person name="Vandepol N."/>
            <person name="Liber J."/>
            <person name="Desiro A."/>
            <person name="Na H."/>
            <person name="Kennedy M."/>
            <person name="Barry K."/>
            <person name="Grigoriev I.V."/>
            <person name="Miller A.N."/>
            <person name="O'Donnell K."/>
            <person name="Stajich J.E."/>
            <person name="Bonito G."/>
        </authorList>
    </citation>
    <scope>NUCLEOTIDE SEQUENCE</scope>
    <source>
        <strain evidence="12">MES-2147</strain>
    </source>
</reference>
<keyword evidence="7" id="KW-0624">Polysaccharide degradation</keyword>
<feature type="region of interest" description="Disordered" evidence="10">
    <location>
        <begin position="203"/>
        <end position="258"/>
    </location>
</feature>
<organism evidence="12 13">
    <name type="scientific">Modicella reniformis</name>
    <dbReference type="NCBI Taxonomy" id="1440133"/>
    <lineage>
        <taxon>Eukaryota</taxon>
        <taxon>Fungi</taxon>
        <taxon>Fungi incertae sedis</taxon>
        <taxon>Mucoromycota</taxon>
        <taxon>Mortierellomycotina</taxon>
        <taxon>Mortierellomycetes</taxon>
        <taxon>Mortierellales</taxon>
        <taxon>Mortierellaceae</taxon>
        <taxon>Modicella</taxon>
    </lineage>
</organism>
<dbReference type="EMBL" id="JAAAHW010009429">
    <property type="protein sequence ID" value="KAF9941163.1"/>
    <property type="molecule type" value="Genomic_DNA"/>
</dbReference>
<accession>A0A9P6INC5</accession>
<dbReference type="OrthoDB" id="6020543at2759"/>
<evidence type="ECO:0000256" key="8">
    <source>
        <dbReference type="RuleBase" id="RU000489"/>
    </source>
</evidence>
<keyword evidence="5" id="KW-0119">Carbohydrate metabolism</keyword>
<dbReference type="InterPro" id="IPR050542">
    <property type="entry name" value="Glycosyl_Hydrlase18_Chitinase"/>
</dbReference>
<comment type="similarity">
    <text evidence="9">Belongs to the glycosyl hydrolase 18 family.</text>
</comment>
<evidence type="ECO:0000256" key="10">
    <source>
        <dbReference type="SAM" id="MobiDB-lite"/>
    </source>
</evidence>
<dbReference type="GO" id="GO:0005576">
    <property type="term" value="C:extracellular region"/>
    <property type="evidence" value="ECO:0007669"/>
    <property type="project" value="TreeGrafter"/>
</dbReference>
<dbReference type="PROSITE" id="PS51910">
    <property type="entry name" value="GH18_2"/>
    <property type="match status" value="1"/>
</dbReference>
<comment type="catalytic activity">
    <reaction evidence="1">
        <text>Random endo-hydrolysis of N-acetyl-beta-D-glucosaminide (1-&gt;4)-beta-linkages in chitin and chitodextrins.</text>
        <dbReference type="EC" id="3.2.1.14"/>
    </reaction>
</comment>
<dbReference type="InterPro" id="IPR001223">
    <property type="entry name" value="Glyco_hydro18_cat"/>
</dbReference>
<evidence type="ECO:0000256" key="9">
    <source>
        <dbReference type="RuleBase" id="RU004453"/>
    </source>
</evidence>
<dbReference type="Proteomes" id="UP000749646">
    <property type="component" value="Unassembled WGS sequence"/>
</dbReference>
<evidence type="ECO:0000259" key="11">
    <source>
        <dbReference type="PROSITE" id="PS51910"/>
    </source>
</evidence>
<dbReference type="PANTHER" id="PTHR45708:SF49">
    <property type="entry name" value="ENDOCHITINASE"/>
    <property type="match status" value="1"/>
</dbReference>
<proteinExistence type="inferred from homology"/>
<keyword evidence="6 8" id="KW-0326">Glycosidase</keyword>
<evidence type="ECO:0000256" key="1">
    <source>
        <dbReference type="ARBA" id="ARBA00000822"/>
    </source>
</evidence>
<keyword evidence="3 8" id="KW-0378">Hydrolase</keyword>
<feature type="domain" description="GH18" evidence="11">
    <location>
        <begin position="1"/>
        <end position="189"/>
    </location>
</feature>
<evidence type="ECO:0000256" key="3">
    <source>
        <dbReference type="ARBA" id="ARBA00022801"/>
    </source>
</evidence>
<dbReference type="EC" id="3.2.1.14" evidence="2"/>
<feature type="compositionally biased region" description="Basic and acidic residues" evidence="10">
    <location>
        <begin position="228"/>
        <end position="240"/>
    </location>
</feature>
<dbReference type="PROSITE" id="PS01095">
    <property type="entry name" value="GH18_1"/>
    <property type="match status" value="1"/>
</dbReference>
<evidence type="ECO:0000256" key="7">
    <source>
        <dbReference type="ARBA" id="ARBA00023326"/>
    </source>
</evidence>
<protein>
    <recommendedName>
        <fullName evidence="2">chitinase</fullName>
        <ecNumber evidence="2">3.2.1.14</ecNumber>
    </recommendedName>
</protein>
<comment type="caution">
    <text evidence="12">The sequence shown here is derived from an EMBL/GenBank/DDBJ whole genome shotgun (WGS) entry which is preliminary data.</text>
</comment>
<dbReference type="GO" id="GO:0000272">
    <property type="term" value="P:polysaccharide catabolic process"/>
    <property type="evidence" value="ECO:0007669"/>
    <property type="project" value="UniProtKB-KW"/>
</dbReference>
<evidence type="ECO:0000313" key="13">
    <source>
        <dbReference type="Proteomes" id="UP000749646"/>
    </source>
</evidence>
<evidence type="ECO:0000256" key="2">
    <source>
        <dbReference type="ARBA" id="ARBA00012729"/>
    </source>
</evidence>
<dbReference type="InterPro" id="IPR017853">
    <property type="entry name" value="GH"/>
</dbReference>
<dbReference type="Pfam" id="PF00704">
    <property type="entry name" value="Glyco_hydro_18"/>
    <property type="match status" value="1"/>
</dbReference>
<dbReference type="SUPFAM" id="SSF51445">
    <property type="entry name" value="(Trans)glycosidases"/>
    <property type="match status" value="1"/>
</dbReference>
<evidence type="ECO:0000256" key="4">
    <source>
        <dbReference type="ARBA" id="ARBA00023024"/>
    </source>
</evidence>
<sequence>MIWNLFLGGSSTTRPLDDAVLDGIDLDIEGGSSLGYTAFIAELRSLFATDTRKKYYISAAPQCPFPDAYLGVTLQVAWVDMVFVQFYNNYCGTQSYGTFNFNFEQWDTWAKTTSVNRNVKIYLGVPASRTAANAGYVTPKKLQEIVDALRCKYSSFGGVMLWDTSQAYGNFDGAGVQYSIATARNLKRPKDVVCAGQQSRLVPTRELTPASETPTQVPPAATPAVTISDHENDMTPEHESPPAGAVEPQQGPTKPEPITIPQRQESMCPIEGAPCHPPTSSAELICDGYKFAVCNHGPVKTCHELEQEAVNSRAMSQQIRQVINHTWSAFGAAVNSTLTGYLGLDHGADQEQPDDTRDKPDVHQFKSQHAFVASKSLSDIRSNDDDCLGSFIESADGPFLIDFMQLDARPEFVGFSNRIHSATPFRTQVRIRTNGDAIPRVWKVSFMVPPGQIVETTSRGSLQQRGFLVTVTSDPGKEVEDSMVIRFVIEGTMTWSTNHHPEDDNVFEVLSLPDSSSAIFQTKPLYP</sequence>
<evidence type="ECO:0000256" key="5">
    <source>
        <dbReference type="ARBA" id="ARBA00023277"/>
    </source>
</evidence>
<gene>
    <name evidence="12" type="primary">CHT1_1</name>
    <name evidence="12" type="ORF">BGZ65_004928</name>
</gene>